<dbReference type="GO" id="GO:0003676">
    <property type="term" value="F:nucleic acid binding"/>
    <property type="evidence" value="ECO:0007669"/>
    <property type="project" value="InterPro"/>
</dbReference>
<dbReference type="Proteomes" id="UP000054279">
    <property type="component" value="Unassembled WGS sequence"/>
</dbReference>
<gene>
    <name evidence="1" type="ORF">M422DRAFT_195007</name>
</gene>
<sequence>QALYLPDDHPIRPGEFKGMEIILKERSLVKESKLRAQFPQFKCIDPKAACCCRREVVLFNQPDFLDQKPALVELIQSHGHIVFFYPKFHCELNFIEQCWGSEKYLYRMLPLTKNEDQMEKNIRNCLDQVTIIKMRRFANRSARFIYAYQNGLNGTQAAWVNKKYHGHQVIPESILNSIETM</sequence>
<reference evidence="1 2" key="1">
    <citation type="submission" date="2014-06" db="EMBL/GenBank/DDBJ databases">
        <title>Evolutionary Origins and Diversification of the Mycorrhizal Mutualists.</title>
        <authorList>
            <consortium name="DOE Joint Genome Institute"/>
            <consortium name="Mycorrhizal Genomics Consortium"/>
            <person name="Kohler A."/>
            <person name="Kuo A."/>
            <person name="Nagy L.G."/>
            <person name="Floudas D."/>
            <person name="Copeland A."/>
            <person name="Barry K.W."/>
            <person name="Cichocki N."/>
            <person name="Veneault-Fourrey C."/>
            <person name="LaButti K."/>
            <person name="Lindquist E.A."/>
            <person name="Lipzen A."/>
            <person name="Lundell T."/>
            <person name="Morin E."/>
            <person name="Murat C."/>
            <person name="Riley R."/>
            <person name="Ohm R."/>
            <person name="Sun H."/>
            <person name="Tunlid A."/>
            <person name="Henrissat B."/>
            <person name="Grigoriev I.V."/>
            <person name="Hibbett D.S."/>
            <person name="Martin F."/>
        </authorList>
    </citation>
    <scope>NUCLEOTIDE SEQUENCE [LARGE SCALE GENOMIC DNA]</scope>
    <source>
        <strain evidence="1 2">SS14</strain>
    </source>
</reference>
<accession>A0A0C9UFC3</accession>
<dbReference type="OrthoDB" id="10039611at2759"/>
<keyword evidence="2" id="KW-1185">Reference proteome</keyword>
<dbReference type="InterPro" id="IPR036397">
    <property type="entry name" value="RNaseH_sf"/>
</dbReference>
<protein>
    <submittedName>
        <fullName evidence="1">Uncharacterized protein</fullName>
    </submittedName>
</protein>
<dbReference type="HOGENOM" id="CLU_005726_0_1_1"/>
<proteinExistence type="predicted"/>
<evidence type="ECO:0000313" key="1">
    <source>
        <dbReference type="EMBL" id="KIJ24181.1"/>
    </source>
</evidence>
<dbReference type="AlphaFoldDB" id="A0A0C9UFC3"/>
<dbReference type="PANTHER" id="PTHR35871">
    <property type="entry name" value="EXPRESSED PROTEIN"/>
    <property type="match status" value="1"/>
</dbReference>
<name>A0A0C9UFC3_SPHS4</name>
<dbReference type="Gene3D" id="3.30.420.10">
    <property type="entry name" value="Ribonuclease H-like superfamily/Ribonuclease H"/>
    <property type="match status" value="1"/>
</dbReference>
<feature type="non-terminal residue" evidence="1">
    <location>
        <position position="181"/>
    </location>
</feature>
<dbReference type="PANTHER" id="PTHR35871:SF1">
    <property type="entry name" value="CXC1-LIKE CYSTEINE CLUSTER ASSOCIATED WITH KDZ TRANSPOSASES DOMAIN-CONTAINING PROTEIN"/>
    <property type="match status" value="1"/>
</dbReference>
<evidence type="ECO:0000313" key="2">
    <source>
        <dbReference type="Proteomes" id="UP000054279"/>
    </source>
</evidence>
<organism evidence="1 2">
    <name type="scientific">Sphaerobolus stellatus (strain SS14)</name>
    <dbReference type="NCBI Taxonomy" id="990650"/>
    <lineage>
        <taxon>Eukaryota</taxon>
        <taxon>Fungi</taxon>
        <taxon>Dikarya</taxon>
        <taxon>Basidiomycota</taxon>
        <taxon>Agaricomycotina</taxon>
        <taxon>Agaricomycetes</taxon>
        <taxon>Phallomycetidae</taxon>
        <taxon>Geastrales</taxon>
        <taxon>Sphaerobolaceae</taxon>
        <taxon>Sphaerobolus</taxon>
    </lineage>
</organism>
<dbReference type="EMBL" id="KN837520">
    <property type="protein sequence ID" value="KIJ24181.1"/>
    <property type="molecule type" value="Genomic_DNA"/>
</dbReference>